<proteinExistence type="predicted"/>
<feature type="domain" description="Rhamnogalacturonan lyase family 11 C-terminal" evidence="3">
    <location>
        <begin position="138"/>
        <end position="591"/>
    </location>
</feature>
<dbReference type="EMBL" id="ONZQ02000019">
    <property type="protein sequence ID" value="SPO07273.1"/>
    <property type="molecule type" value="Genomic_DNA"/>
</dbReference>
<dbReference type="Pfam" id="PF18370">
    <property type="entry name" value="RGI_lyase"/>
    <property type="match status" value="1"/>
</dbReference>
<evidence type="ECO:0000259" key="3">
    <source>
        <dbReference type="Pfam" id="PF21348"/>
    </source>
</evidence>
<keyword evidence="1" id="KW-0732">Signal</keyword>
<dbReference type="Pfam" id="PF21348">
    <property type="entry name" value="RGL11_C"/>
    <property type="match status" value="1"/>
</dbReference>
<evidence type="ECO:0000256" key="1">
    <source>
        <dbReference type="SAM" id="SignalP"/>
    </source>
</evidence>
<feature type="domain" description="Rhamnogalacturonan I lyase beta-sheet" evidence="2">
    <location>
        <begin position="23"/>
        <end position="107"/>
    </location>
</feature>
<reference evidence="4" key="1">
    <citation type="submission" date="2018-03" db="EMBL/GenBank/DDBJ databases">
        <authorList>
            <person name="Guldener U."/>
        </authorList>
    </citation>
    <scope>NUCLEOTIDE SEQUENCE</scope>
</reference>
<evidence type="ECO:0000313" key="4">
    <source>
        <dbReference type="EMBL" id="SPO07273.1"/>
    </source>
</evidence>
<evidence type="ECO:0000313" key="5">
    <source>
        <dbReference type="Proteomes" id="UP001187682"/>
    </source>
</evidence>
<evidence type="ECO:0008006" key="6">
    <source>
        <dbReference type="Google" id="ProtNLM"/>
    </source>
</evidence>
<feature type="signal peptide" evidence="1">
    <location>
        <begin position="1"/>
        <end position="20"/>
    </location>
</feature>
<evidence type="ECO:0000259" key="2">
    <source>
        <dbReference type="Pfam" id="PF18370"/>
    </source>
</evidence>
<dbReference type="InterPro" id="IPR013783">
    <property type="entry name" value="Ig-like_fold"/>
</dbReference>
<protein>
    <recommendedName>
        <fullName evidence="6">Rhamnogalacturonan I lyase beta-sheet domain-containing protein</fullName>
    </recommendedName>
</protein>
<organism evidence="4 5">
    <name type="scientific">Cephalotrichum gorgonifer</name>
    <dbReference type="NCBI Taxonomy" id="2041049"/>
    <lineage>
        <taxon>Eukaryota</taxon>
        <taxon>Fungi</taxon>
        <taxon>Dikarya</taxon>
        <taxon>Ascomycota</taxon>
        <taxon>Pezizomycotina</taxon>
        <taxon>Sordariomycetes</taxon>
        <taxon>Hypocreomycetidae</taxon>
        <taxon>Microascales</taxon>
        <taxon>Microascaceae</taxon>
        <taxon>Cephalotrichum</taxon>
    </lineage>
</organism>
<dbReference type="SUPFAM" id="SSF69318">
    <property type="entry name" value="Integrin alpha N-terminal domain"/>
    <property type="match status" value="1"/>
</dbReference>
<sequence length="598" mass="66364">MKYRSAASLLLASIPFGAFAQRPIEKLGRGVVAVRSSDTEVLVSWRLLGLDDQHLGFNIYRASGDEDPVQLNNEALTGGTNYADGDADLSKDNTYFVYPVVAGKEGEGGNFTLTADHDTEPIVRIPIQEGGTIKFVWVGDLDGDGEWDFVLDRQTSPQTLEAYRSDGTFLWEVNMGKNSENQDNISPGSATLNVGNWDGVTVFDFDSDGLAEVAVRIANGVKFGDGKEFKDGKNDDEQFIAILDGQTGALKATAKVTDKYKSDGPLAARFGVGYLDGKRPHLVTFMKNRQPDTGPFNLVMAAWTFDGKEINQEWEWHRGNQDCPDGHNTRSIDADEDGKDEVHEIGFSLDGKGKLRYSLAPDVVHGDRFQIAKMDPERDGLQGYGVQQRNPSGLLEYYYDATDGKLLWGHSEEFDEDNPTDVGRGSVGDIDPTSPGMEAWSMYGVYNAPSNDLLTKEDQGPWPHLNIFWDGDILVELFNDGKFEKWDWENPTGSSKLPRLLTASKFGANPTHGPNPGFHGDILGDWREEVLLVNDDNNELIIFTTDQPSDIRLYTLAHNPAYRNSMTFKGYVQTHHVDYFIGQDMEMPGQPNIRYAGE</sequence>
<dbReference type="InterPro" id="IPR041624">
    <property type="entry name" value="RGI_lyase"/>
</dbReference>
<dbReference type="Gene3D" id="2.60.40.10">
    <property type="entry name" value="Immunoglobulins"/>
    <property type="match status" value="1"/>
</dbReference>
<accession>A0AAE8SZX0</accession>
<dbReference type="InterPro" id="IPR034641">
    <property type="entry name" value="RGL11"/>
</dbReference>
<name>A0AAE8SZX0_9PEZI</name>
<dbReference type="InterPro" id="IPR049366">
    <property type="entry name" value="RGL11_C"/>
</dbReference>
<dbReference type="Proteomes" id="UP001187682">
    <property type="component" value="Unassembled WGS sequence"/>
</dbReference>
<dbReference type="PANTHER" id="PTHR43118:SF1">
    <property type="entry name" value="RHAMNOGALACTURONAN LYASE (EUROFUNG)"/>
    <property type="match status" value="1"/>
</dbReference>
<dbReference type="PANTHER" id="PTHR43118">
    <property type="entry name" value="RHAMNOGALACTURONAN LYASE (EUROFUNG)"/>
    <property type="match status" value="1"/>
</dbReference>
<comment type="caution">
    <text evidence="4">The sequence shown here is derived from an EMBL/GenBank/DDBJ whole genome shotgun (WGS) entry which is preliminary data.</text>
</comment>
<keyword evidence="5" id="KW-1185">Reference proteome</keyword>
<gene>
    <name evidence="4" type="ORF">DNG_09967</name>
</gene>
<feature type="chain" id="PRO_5041973377" description="Rhamnogalacturonan I lyase beta-sheet domain-containing protein" evidence="1">
    <location>
        <begin position="21"/>
        <end position="598"/>
    </location>
</feature>
<dbReference type="InterPro" id="IPR028994">
    <property type="entry name" value="Integrin_alpha_N"/>
</dbReference>
<dbReference type="AlphaFoldDB" id="A0AAE8SZX0"/>